<dbReference type="InterPro" id="IPR001296">
    <property type="entry name" value="Glyco_trans_1"/>
</dbReference>
<dbReference type="PANTHER" id="PTHR12526">
    <property type="entry name" value="GLYCOSYLTRANSFERASE"/>
    <property type="match status" value="1"/>
</dbReference>
<dbReference type="CDD" id="cd03808">
    <property type="entry name" value="GT4_CapM-like"/>
    <property type="match status" value="1"/>
</dbReference>
<dbReference type="Gene3D" id="3.40.50.2000">
    <property type="entry name" value="Glycogen Phosphorylase B"/>
    <property type="match status" value="2"/>
</dbReference>
<comment type="caution">
    <text evidence="3">The sequence shown here is derived from an EMBL/GenBank/DDBJ whole genome shotgun (WGS) entry which is preliminary data.</text>
</comment>
<dbReference type="Pfam" id="PF13477">
    <property type="entry name" value="Glyco_trans_4_2"/>
    <property type="match status" value="1"/>
</dbReference>
<keyword evidence="4" id="KW-1185">Reference proteome</keyword>
<evidence type="ECO:0000259" key="2">
    <source>
        <dbReference type="Pfam" id="PF13477"/>
    </source>
</evidence>
<name>A0ABY1GRG8_9GAMM</name>
<accession>A0ABY1GRG8</accession>
<gene>
    <name evidence="3" type="ORF">SAMN04487854_109209</name>
</gene>
<evidence type="ECO:0000313" key="3">
    <source>
        <dbReference type="EMBL" id="SFT78501.1"/>
    </source>
</evidence>
<dbReference type="SUPFAM" id="SSF53756">
    <property type="entry name" value="UDP-Glycosyltransferase/glycogen phosphorylase"/>
    <property type="match status" value="1"/>
</dbReference>
<dbReference type="EMBL" id="FPAZ01000009">
    <property type="protein sequence ID" value="SFT78501.1"/>
    <property type="molecule type" value="Genomic_DNA"/>
</dbReference>
<dbReference type="Proteomes" id="UP000183805">
    <property type="component" value="Unassembled WGS sequence"/>
</dbReference>
<dbReference type="PANTHER" id="PTHR12526:SF638">
    <property type="entry name" value="SPORE COAT PROTEIN SA"/>
    <property type="match status" value="1"/>
</dbReference>
<evidence type="ECO:0000313" key="4">
    <source>
        <dbReference type="Proteomes" id="UP000183805"/>
    </source>
</evidence>
<dbReference type="RefSeq" id="WP_074989255.1">
    <property type="nucleotide sequence ID" value="NZ_FPAZ01000009.1"/>
</dbReference>
<dbReference type="Pfam" id="PF00534">
    <property type="entry name" value="Glycos_transf_1"/>
    <property type="match status" value="1"/>
</dbReference>
<reference evidence="3 4" key="1">
    <citation type="submission" date="2016-10" db="EMBL/GenBank/DDBJ databases">
        <authorList>
            <person name="Varghese N."/>
            <person name="Submissions S."/>
        </authorList>
    </citation>
    <scope>NUCLEOTIDE SEQUENCE [LARGE SCALE GENOMIC DNA]</scope>
    <source>
        <strain evidence="3 4">CGMCC 1.8499</strain>
    </source>
</reference>
<organism evidence="3 4">
    <name type="scientific">Pseudoalteromonas lipolytica</name>
    <dbReference type="NCBI Taxonomy" id="570156"/>
    <lineage>
        <taxon>Bacteria</taxon>
        <taxon>Pseudomonadati</taxon>
        <taxon>Pseudomonadota</taxon>
        <taxon>Gammaproteobacteria</taxon>
        <taxon>Alteromonadales</taxon>
        <taxon>Pseudoalteromonadaceae</taxon>
        <taxon>Pseudoalteromonas</taxon>
    </lineage>
</organism>
<sequence length="369" mass="40898">MRLLYIVNVDWFFVSHRLPIALEAIKKGYEVHIACGITNKQSYLESLGIHVHPIPLSRSGTSILTELATIKKLWNIVKEVNPDISHVVTIKGVVYGGIITRLLKVKSRIASISGLGYVFIDNSARVKLLKLIIKKLYGFALGKDTLVIFQNENDKSIFVDGNIIQPSQSLLIRGSGVDLDKFKYIPEPKTIKTVMFLARLLKDKGLIEFCRAAHIIKKSADVRFVLVGDLDPDNPNSITEDELASYTDSGIIEHWGYSQNVESVIPQAHIMVLPSYREGLPKSLLEAAACGRAVITTDVPGCRDAIEPNETGLLVKVKDSNNLAEAIFKLLDDDILREKLGQAGRKLAEESFNIDDVIATHIAIYRGGR</sequence>
<feature type="domain" description="Glycosyl transferase family 1" evidence="1">
    <location>
        <begin position="185"/>
        <end position="346"/>
    </location>
</feature>
<evidence type="ECO:0000259" key="1">
    <source>
        <dbReference type="Pfam" id="PF00534"/>
    </source>
</evidence>
<protein>
    <submittedName>
        <fullName evidence="3">Glycosyltransferase involved in cell wall bisynthesis</fullName>
    </submittedName>
</protein>
<proteinExistence type="predicted"/>
<feature type="domain" description="Glycosyltransferase subfamily 4-like N-terminal" evidence="2">
    <location>
        <begin position="2"/>
        <end position="151"/>
    </location>
</feature>
<dbReference type="InterPro" id="IPR028098">
    <property type="entry name" value="Glyco_trans_4-like_N"/>
</dbReference>